<reference evidence="1 2" key="1">
    <citation type="journal article" date="2007" name="Science">
        <title>The Chlamydomonas genome reveals the evolution of key animal and plant functions.</title>
        <authorList>
            <person name="Merchant S.S."/>
            <person name="Prochnik S.E."/>
            <person name="Vallon O."/>
            <person name="Harris E.H."/>
            <person name="Karpowicz S.J."/>
            <person name="Witman G.B."/>
            <person name="Terry A."/>
            <person name="Salamov A."/>
            <person name="Fritz-Laylin L.K."/>
            <person name="Marechal-Drouard L."/>
            <person name="Marshall W.F."/>
            <person name="Qu L.H."/>
            <person name="Nelson D.R."/>
            <person name="Sanderfoot A.A."/>
            <person name="Spalding M.H."/>
            <person name="Kapitonov V.V."/>
            <person name="Ren Q."/>
            <person name="Ferris P."/>
            <person name="Lindquist E."/>
            <person name="Shapiro H."/>
            <person name="Lucas S.M."/>
            <person name="Grimwood J."/>
            <person name="Schmutz J."/>
            <person name="Cardol P."/>
            <person name="Cerutti H."/>
            <person name="Chanfreau G."/>
            <person name="Chen C.L."/>
            <person name="Cognat V."/>
            <person name="Croft M.T."/>
            <person name="Dent R."/>
            <person name="Dutcher S."/>
            <person name="Fernandez E."/>
            <person name="Fukuzawa H."/>
            <person name="Gonzalez-Ballester D."/>
            <person name="Gonzalez-Halphen D."/>
            <person name="Hallmann A."/>
            <person name="Hanikenne M."/>
            <person name="Hippler M."/>
            <person name="Inwood W."/>
            <person name="Jabbari K."/>
            <person name="Kalanon M."/>
            <person name="Kuras R."/>
            <person name="Lefebvre P.A."/>
            <person name="Lemaire S.D."/>
            <person name="Lobanov A.V."/>
            <person name="Lohr M."/>
            <person name="Manuell A."/>
            <person name="Meier I."/>
            <person name="Mets L."/>
            <person name="Mittag M."/>
            <person name="Mittelmeier T."/>
            <person name="Moroney J.V."/>
            <person name="Moseley J."/>
            <person name="Napoli C."/>
            <person name="Nedelcu A.M."/>
            <person name="Niyogi K."/>
            <person name="Novoselov S.V."/>
            <person name="Paulsen I.T."/>
            <person name="Pazour G."/>
            <person name="Purton S."/>
            <person name="Ral J.P."/>
            <person name="Riano-Pachon D.M."/>
            <person name="Riekhof W."/>
            <person name="Rymarquis L."/>
            <person name="Schroda M."/>
            <person name="Stern D."/>
            <person name="Umen J."/>
            <person name="Willows R."/>
            <person name="Wilson N."/>
            <person name="Zimmer S.L."/>
            <person name="Allmer J."/>
            <person name="Balk J."/>
            <person name="Bisova K."/>
            <person name="Chen C.J."/>
            <person name="Elias M."/>
            <person name="Gendler K."/>
            <person name="Hauser C."/>
            <person name="Lamb M.R."/>
            <person name="Ledford H."/>
            <person name="Long J.C."/>
            <person name="Minagawa J."/>
            <person name="Page M.D."/>
            <person name="Pan J."/>
            <person name="Pootakham W."/>
            <person name="Roje S."/>
            <person name="Rose A."/>
            <person name="Stahlberg E."/>
            <person name="Terauchi A.M."/>
            <person name="Yang P."/>
            <person name="Ball S."/>
            <person name="Bowler C."/>
            <person name="Dieckmann C.L."/>
            <person name="Gladyshev V.N."/>
            <person name="Green P."/>
            <person name="Jorgensen R."/>
            <person name="Mayfield S."/>
            <person name="Mueller-Roeber B."/>
            <person name="Rajamani S."/>
            <person name="Sayre R.T."/>
            <person name="Brokstein P."/>
            <person name="Dubchak I."/>
            <person name="Goodstein D."/>
            <person name="Hornick L."/>
            <person name="Huang Y.W."/>
            <person name="Jhaveri J."/>
            <person name="Luo Y."/>
            <person name="Martinez D."/>
            <person name="Ngau W.C."/>
            <person name="Otillar B."/>
            <person name="Poliakov A."/>
            <person name="Porter A."/>
            <person name="Szajkowski L."/>
            <person name="Werner G."/>
            <person name="Zhou K."/>
            <person name="Grigoriev I.V."/>
            <person name="Rokhsar D.S."/>
            <person name="Grossman A.R."/>
        </authorList>
    </citation>
    <scope>NUCLEOTIDE SEQUENCE [LARGE SCALE GENOMIC DNA]</scope>
    <source>
        <strain evidence="2">CC-503</strain>
    </source>
</reference>
<proteinExistence type="predicted"/>
<evidence type="ECO:0000313" key="2">
    <source>
        <dbReference type="Proteomes" id="UP000006906"/>
    </source>
</evidence>
<organism evidence="1 2">
    <name type="scientific">Chlamydomonas reinhardtii</name>
    <name type="common">Chlamydomonas smithii</name>
    <dbReference type="NCBI Taxonomy" id="3055"/>
    <lineage>
        <taxon>Eukaryota</taxon>
        <taxon>Viridiplantae</taxon>
        <taxon>Chlorophyta</taxon>
        <taxon>core chlorophytes</taxon>
        <taxon>Chlorophyceae</taxon>
        <taxon>CS clade</taxon>
        <taxon>Chlamydomonadales</taxon>
        <taxon>Chlamydomonadaceae</taxon>
        <taxon>Chlamydomonas</taxon>
    </lineage>
</organism>
<dbReference type="EMBL" id="CM008973">
    <property type="protein sequence ID" value="PNW75404.1"/>
    <property type="molecule type" value="Genomic_DNA"/>
</dbReference>
<keyword evidence="2" id="KW-1185">Reference proteome</keyword>
<name>A0A2K3D4E2_CHLRE</name>
<evidence type="ECO:0000313" key="1">
    <source>
        <dbReference type="EMBL" id="PNW75404.1"/>
    </source>
</evidence>
<protein>
    <submittedName>
        <fullName evidence="1">Uncharacterized protein</fullName>
    </submittedName>
</protein>
<dbReference type="KEGG" id="cre:CHLRE_12g525827v5"/>
<dbReference type="AlphaFoldDB" id="A0A2K3D4E2"/>
<dbReference type="Proteomes" id="UP000006906">
    <property type="component" value="Chromosome 12"/>
</dbReference>
<dbReference type="InParanoid" id="A0A2K3D4E2"/>
<gene>
    <name evidence="1" type="ORF">CHLRE_12g525827v5</name>
</gene>
<accession>A0A2K3D4E2</accession>
<dbReference type="Gramene" id="PNW75404">
    <property type="protein sequence ID" value="PNW75404"/>
    <property type="gene ID" value="CHLRE_12g525827v5"/>
</dbReference>
<dbReference type="RefSeq" id="XP_042918555.1">
    <property type="nucleotide sequence ID" value="XM_043068460.1"/>
</dbReference>
<dbReference type="GeneID" id="5722494"/>
<sequence>MNAKDKVARVMMVVDTISNENTPEEVLHLLSTSEVARAAQPFATRSLASVQAAGPAPAHVRACVRDILHPPALLVDRVKTLRAAAAKLHKLAQRHAEGRLRSAPWG</sequence>